<evidence type="ECO:0000313" key="3">
    <source>
        <dbReference type="EnsemblMetazoa" id="CapteP192195"/>
    </source>
</evidence>
<dbReference type="Proteomes" id="UP000014760">
    <property type="component" value="Unassembled WGS sequence"/>
</dbReference>
<dbReference type="AlphaFoldDB" id="R7TN20"/>
<dbReference type="EMBL" id="KB309282">
    <property type="protein sequence ID" value="ELT94917.1"/>
    <property type="molecule type" value="Genomic_DNA"/>
</dbReference>
<dbReference type="PANTHER" id="PTHR31366:SF2">
    <property type="entry name" value="UPF0739 PROTEIN C1ORF74"/>
    <property type="match status" value="1"/>
</dbReference>
<reference evidence="4" key="1">
    <citation type="submission" date="2012-12" db="EMBL/GenBank/DDBJ databases">
        <authorList>
            <person name="Hellsten U."/>
            <person name="Grimwood J."/>
            <person name="Chapman J.A."/>
            <person name="Shapiro H."/>
            <person name="Aerts A."/>
            <person name="Otillar R.P."/>
            <person name="Terry A.Y."/>
            <person name="Boore J.L."/>
            <person name="Simakov O."/>
            <person name="Marletaz F."/>
            <person name="Cho S.-J."/>
            <person name="Edsinger-Gonzales E."/>
            <person name="Havlak P."/>
            <person name="Kuo D.-H."/>
            <person name="Larsson T."/>
            <person name="Lv J."/>
            <person name="Arendt D."/>
            <person name="Savage R."/>
            <person name="Osoegawa K."/>
            <person name="de Jong P."/>
            <person name="Lindberg D.R."/>
            <person name="Seaver E.C."/>
            <person name="Weisblat D.A."/>
            <person name="Putnam N.H."/>
            <person name="Grigoriev I.V."/>
            <person name="Rokhsar D.S."/>
        </authorList>
    </citation>
    <scope>NUCLEOTIDE SEQUENCE</scope>
    <source>
        <strain evidence="4">I ESC-2004</strain>
    </source>
</reference>
<keyword evidence="4" id="KW-1185">Reference proteome</keyword>
<sequence length="253" mass="28307">MATTTESSVPLNFSQCVRSALPRSCWKRTQDIYSAVKNVQTGFKPSLIFDFGAVNEKDIEKFVCTLNQLKGNSYEDVRNASTLSVAVIGMDVMIWNVKELIEYLSSLKSGNRKGPTFVDVSSRLNAPLVRDDMQSMLLEMCDLLLGSLQEGQKTINLDITPSINVTSVFGLCLGYPVIYWYEDADANNCLSMVPLVVNKIYRLAEPQQCVYSFSYPQCLAEILQYDVDEWFHGVNDGNSCMTKTVNVNPVICL</sequence>
<comment type="similarity">
    <text evidence="1">Belongs to the UPF0739 family.</text>
</comment>
<dbReference type="OMA" id="PATIESH"/>
<name>R7TN20_CAPTE</name>
<gene>
    <name evidence="2" type="ORF">CAPTEDRAFT_192195</name>
</gene>
<organism evidence="2">
    <name type="scientific">Capitella teleta</name>
    <name type="common">Polychaete worm</name>
    <dbReference type="NCBI Taxonomy" id="283909"/>
    <lineage>
        <taxon>Eukaryota</taxon>
        <taxon>Metazoa</taxon>
        <taxon>Spiralia</taxon>
        <taxon>Lophotrochozoa</taxon>
        <taxon>Annelida</taxon>
        <taxon>Polychaeta</taxon>
        <taxon>Sedentaria</taxon>
        <taxon>Scolecida</taxon>
        <taxon>Capitellidae</taxon>
        <taxon>Capitella</taxon>
    </lineage>
</organism>
<accession>R7TN20</accession>
<dbReference type="Pfam" id="PF14953">
    <property type="entry name" value="DUF4504"/>
    <property type="match status" value="1"/>
</dbReference>
<dbReference type="EMBL" id="AMQN01012081">
    <property type="status" value="NOT_ANNOTATED_CDS"/>
    <property type="molecule type" value="Genomic_DNA"/>
</dbReference>
<dbReference type="HOGENOM" id="CLU_1099391_0_0_1"/>
<dbReference type="InterPro" id="IPR027850">
    <property type="entry name" value="DUF4504"/>
</dbReference>
<protein>
    <submittedName>
        <fullName evidence="2 3">Uncharacterized protein</fullName>
    </submittedName>
</protein>
<evidence type="ECO:0000313" key="2">
    <source>
        <dbReference type="EMBL" id="ELT94917.1"/>
    </source>
</evidence>
<reference evidence="3" key="3">
    <citation type="submission" date="2015-06" db="UniProtKB">
        <authorList>
            <consortium name="EnsemblMetazoa"/>
        </authorList>
    </citation>
    <scope>IDENTIFICATION</scope>
</reference>
<evidence type="ECO:0000256" key="1">
    <source>
        <dbReference type="ARBA" id="ARBA00007065"/>
    </source>
</evidence>
<evidence type="ECO:0000313" key="4">
    <source>
        <dbReference type="Proteomes" id="UP000014760"/>
    </source>
</evidence>
<proteinExistence type="inferred from homology"/>
<dbReference type="OrthoDB" id="10056365at2759"/>
<dbReference type="EnsemblMetazoa" id="CapteT192195">
    <property type="protein sequence ID" value="CapteP192195"/>
    <property type="gene ID" value="CapteG192195"/>
</dbReference>
<reference evidence="2 4" key="2">
    <citation type="journal article" date="2013" name="Nature">
        <title>Insights into bilaterian evolution from three spiralian genomes.</title>
        <authorList>
            <person name="Simakov O."/>
            <person name="Marletaz F."/>
            <person name="Cho S.J."/>
            <person name="Edsinger-Gonzales E."/>
            <person name="Havlak P."/>
            <person name="Hellsten U."/>
            <person name="Kuo D.H."/>
            <person name="Larsson T."/>
            <person name="Lv J."/>
            <person name="Arendt D."/>
            <person name="Savage R."/>
            <person name="Osoegawa K."/>
            <person name="de Jong P."/>
            <person name="Grimwood J."/>
            <person name="Chapman J.A."/>
            <person name="Shapiro H."/>
            <person name="Aerts A."/>
            <person name="Otillar R.P."/>
            <person name="Terry A.Y."/>
            <person name="Boore J.L."/>
            <person name="Grigoriev I.V."/>
            <person name="Lindberg D.R."/>
            <person name="Seaver E.C."/>
            <person name="Weisblat D.A."/>
            <person name="Putnam N.H."/>
            <person name="Rokhsar D.S."/>
        </authorList>
    </citation>
    <scope>NUCLEOTIDE SEQUENCE</scope>
    <source>
        <strain evidence="2 4">I ESC-2004</strain>
    </source>
</reference>
<dbReference type="PANTHER" id="PTHR31366">
    <property type="entry name" value="UPF0739 PROTEIN C1ORF74"/>
    <property type="match status" value="1"/>
</dbReference>
<dbReference type="STRING" id="283909.R7TN20"/>